<dbReference type="OrthoDB" id="9798157at2"/>
<keyword evidence="7" id="KW-1185">Reference proteome</keyword>
<evidence type="ECO:0000256" key="3">
    <source>
        <dbReference type="ARBA" id="ARBA00022723"/>
    </source>
</evidence>
<dbReference type="GO" id="GO:0020037">
    <property type="term" value="F:heme binding"/>
    <property type="evidence" value="ECO:0007669"/>
    <property type="project" value="InterPro"/>
</dbReference>
<protein>
    <recommendedName>
        <fullName evidence="8">Globin</fullName>
    </recommendedName>
</protein>
<dbReference type="KEGG" id="bbae:FRD01_14175"/>
<dbReference type="Proteomes" id="UP000321595">
    <property type="component" value="Chromosome"/>
</dbReference>
<reference evidence="6 7" key="1">
    <citation type="submission" date="2019-08" db="EMBL/GenBank/DDBJ databases">
        <authorList>
            <person name="Liang Q."/>
        </authorList>
    </citation>
    <scope>NUCLEOTIDE SEQUENCE [LARGE SCALE GENOMIC DNA]</scope>
    <source>
        <strain evidence="6 7">V1718</strain>
    </source>
</reference>
<dbReference type="Pfam" id="PF01152">
    <property type="entry name" value="Bac_globin"/>
    <property type="match status" value="1"/>
</dbReference>
<dbReference type="SUPFAM" id="SSF46458">
    <property type="entry name" value="Globin-like"/>
    <property type="match status" value="1"/>
</dbReference>
<feature type="binding site" description="distal binding residue" evidence="5">
    <location>
        <position position="71"/>
    </location>
    <ligand>
        <name>heme</name>
        <dbReference type="ChEBI" id="CHEBI:30413"/>
    </ligand>
    <ligandPart>
        <name>Fe</name>
        <dbReference type="ChEBI" id="CHEBI:18248"/>
    </ligandPart>
</feature>
<sequence>MVWNLIEEVGEERLIELVTAFYTRASQDMMIGFFFDDSNIPEQVVNLIHYMDTHIGRSEQKYRGSSIRKIHQTMPILPGHFDRRHQILKDVLEEYAVPAHVRKAWLDLDLALRDNVIKGGARVRDELLG</sequence>
<proteinExistence type="predicted"/>
<dbReference type="InterPro" id="IPR012292">
    <property type="entry name" value="Globin/Proto"/>
</dbReference>
<keyword evidence="1" id="KW-0813">Transport</keyword>
<evidence type="ECO:0000313" key="6">
    <source>
        <dbReference type="EMBL" id="QED28357.1"/>
    </source>
</evidence>
<dbReference type="Gene3D" id="1.10.490.10">
    <property type="entry name" value="Globins"/>
    <property type="match status" value="1"/>
</dbReference>
<keyword evidence="4 5" id="KW-0408">Iron</keyword>
<name>A0A5B8XTC7_9DELT</name>
<evidence type="ECO:0000313" key="7">
    <source>
        <dbReference type="Proteomes" id="UP000321595"/>
    </source>
</evidence>
<evidence type="ECO:0000256" key="5">
    <source>
        <dbReference type="PIRSR" id="PIRSR601486-1"/>
    </source>
</evidence>
<dbReference type="GO" id="GO:0046872">
    <property type="term" value="F:metal ion binding"/>
    <property type="evidence" value="ECO:0007669"/>
    <property type="project" value="UniProtKB-KW"/>
</dbReference>
<keyword evidence="3 5" id="KW-0479">Metal-binding</keyword>
<evidence type="ECO:0000256" key="1">
    <source>
        <dbReference type="ARBA" id="ARBA00022448"/>
    </source>
</evidence>
<dbReference type="InterPro" id="IPR001486">
    <property type="entry name" value="Hemoglobin_trunc"/>
</dbReference>
<evidence type="ECO:0000256" key="4">
    <source>
        <dbReference type="ARBA" id="ARBA00023004"/>
    </source>
</evidence>
<gene>
    <name evidence="6" type="ORF">FRD01_14175</name>
</gene>
<keyword evidence="2 5" id="KW-0349">Heme</keyword>
<dbReference type="AlphaFoldDB" id="A0A5B8XTC7"/>
<dbReference type="InterPro" id="IPR009050">
    <property type="entry name" value="Globin-like_sf"/>
</dbReference>
<organism evidence="6 7">
    <name type="scientific">Microvenator marinus</name>
    <dbReference type="NCBI Taxonomy" id="2600177"/>
    <lineage>
        <taxon>Bacteria</taxon>
        <taxon>Deltaproteobacteria</taxon>
        <taxon>Bradymonadales</taxon>
        <taxon>Microvenatoraceae</taxon>
        <taxon>Microvenator</taxon>
    </lineage>
</organism>
<evidence type="ECO:0008006" key="8">
    <source>
        <dbReference type="Google" id="ProtNLM"/>
    </source>
</evidence>
<evidence type="ECO:0000256" key="2">
    <source>
        <dbReference type="ARBA" id="ARBA00022617"/>
    </source>
</evidence>
<dbReference type="EMBL" id="CP042467">
    <property type="protein sequence ID" value="QED28357.1"/>
    <property type="molecule type" value="Genomic_DNA"/>
</dbReference>
<dbReference type="GO" id="GO:0019825">
    <property type="term" value="F:oxygen binding"/>
    <property type="evidence" value="ECO:0007669"/>
    <property type="project" value="InterPro"/>
</dbReference>
<accession>A0A5B8XTC7</accession>